<dbReference type="GO" id="GO:0044183">
    <property type="term" value="F:protein folding chaperone"/>
    <property type="evidence" value="ECO:0007669"/>
    <property type="project" value="TreeGrafter"/>
</dbReference>
<sequence length="364" mass="41794">MATNLYEVLELHKDASPEQIRKAYKRKALKTHPDRLPPGATPEDKTKSEEEFRLVNNAYEVLNDSQKRRVYDLHGVWPPPELEVPPLPRRSTPSHHRSHSQQRYHNSRDYHFQESLFGDHYDQFVFTDPFALFDSIFGDLDNHHPSSFHHHHRSSTTRHDDFERGPHHMPSGFASPFGHPLFSGLGHGFHSLPSMAVNFPSANSSRFLDGNRGRWTGESYMTTTVNGVTQSVRKRRDWDGNEHVTRTFPDGREVRTINGVEQPARSYISSRPARDGHHLPSPAAVSQPHIASPRGSVSSSSTYLPPPPYPGQPGNYTPPSSREPDYRHHNRRFSETRPMNPDSFAPGPDIDHRRKDGPRKRWWR</sequence>
<feature type="compositionally biased region" description="Basic residues" evidence="1">
    <location>
        <begin position="92"/>
        <end position="102"/>
    </location>
</feature>
<protein>
    <recommendedName>
        <fullName evidence="2">J domain-containing protein</fullName>
    </recommendedName>
</protein>
<organism evidence="3 4">
    <name type="scientific">Collybia nuda</name>
    <dbReference type="NCBI Taxonomy" id="64659"/>
    <lineage>
        <taxon>Eukaryota</taxon>
        <taxon>Fungi</taxon>
        <taxon>Dikarya</taxon>
        <taxon>Basidiomycota</taxon>
        <taxon>Agaricomycotina</taxon>
        <taxon>Agaricomycetes</taxon>
        <taxon>Agaricomycetidae</taxon>
        <taxon>Agaricales</taxon>
        <taxon>Tricholomatineae</taxon>
        <taxon>Clitocybaceae</taxon>
        <taxon>Collybia</taxon>
    </lineage>
</organism>
<evidence type="ECO:0000313" key="3">
    <source>
        <dbReference type="EMBL" id="KAF9462927.1"/>
    </source>
</evidence>
<name>A0A9P5Y656_9AGAR</name>
<keyword evidence="4" id="KW-1185">Reference proteome</keyword>
<dbReference type="GO" id="GO:0005737">
    <property type="term" value="C:cytoplasm"/>
    <property type="evidence" value="ECO:0007669"/>
    <property type="project" value="TreeGrafter"/>
</dbReference>
<feature type="compositionally biased region" description="Basic residues" evidence="1">
    <location>
        <begin position="146"/>
        <end position="156"/>
    </location>
</feature>
<dbReference type="EMBL" id="MU150267">
    <property type="protein sequence ID" value="KAF9462927.1"/>
    <property type="molecule type" value="Genomic_DNA"/>
</dbReference>
<feature type="region of interest" description="Disordered" evidence="1">
    <location>
        <begin position="23"/>
        <end position="49"/>
    </location>
</feature>
<feature type="region of interest" description="Disordered" evidence="1">
    <location>
        <begin position="270"/>
        <end position="364"/>
    </location>
</feature>
<dbReference type="GO" id="GO:0051087">
    <property type="term" value="F:protein-folding chaperone binding"/>
    <property type="evidence" value="ECO:0007669"/>
    <property type="project" value="TreeGrafter"/>
</dbReference>
<reference evidence="3" key="1">
    <citation type="submission" date="2020-11" db="EMBL/GenBank/DDBJ databases">
        <authorList>
            <consortium name="DOE Joint Genome Institute"/>
            <person name="Ahrendt S."/>
            <person name="Riley R."/>
            <person name="Andreopoulos W."/>
            <person name="Labutti K."/>
            <person name="Pangilinan J."/>
            <person name="Ruiz-Duenas F.J."/>
            <person name="Barrasa J.M."/>
            <person name="Sanchez-Garcia M."/>
            <person name="Camarero S."/>
            <person name="Miyauchi S."/>
            <person name="Serrano A."/>
            <person name="Linde D."/>
            <person name="Babiker R."/>
            <person name="Drula E."/>
            <person name="Ayuso-Fernandez I."/>
            <person name="Pacheco R."/>
            <person name="Padilla G."/>
            <person name="Ferreira P."/>
            <person name="Barriuso J."/>
            <person name="Kellner H."/>
            <person name="Castanera R."/>
            <person name="Alfaro M."/>
            <person name="Ramirez L."/>
            <person name="Pisabarro A.G."/>
            <person name="Kuo A."/>
            <person name="Tritt A."/>
            <person name="Lipzen A."/>
            <person name="He G."/>
            <person name="Yan M."/>
            <person name="Ng V."/>
            <person name="Cullen D."/>
            <person name="Martin F."/>
            <person name="Rosso M.-N."/>
            <person name="Henrissat B."/>
            <person name="Hibbett D."/>
            <person name="Martinez A.T."/>
            <person name="Grigoriev I.V."/>
        </authorList>
    </citation>
    <scope>NUCLEOTIDE SEQUENCE</scope>
    <source>
        <strain evidence="3">CBS 247.69</strain>
    </source>
</reference>
<accession>A0A9P5Y656</accession>
<dbReference type="Proteomes" id="UP000807353">
    <property type="component" value="Unassembled WGS sequence"/>
</dbReference>
<comment type="caution">
    <text evidence="3">The sequence shown here is derived from an EMBL/GenBank/DDBJ whole genome shotgun (WGS) entry which is preliminary data.</text>
</comment>
<dbReference type="PRINTS" id="PR00625">
    <property type="entry name" value="JDOMAIN"/>
</dbReference>
<dbReference type="PROSITE" id="PS50076">
    <property type="entry name" value="DNAJ_2"/>
    <property type="match status" value="1"/>
</dbReference>
<dbReference type="Gene3D" id="1.10.287.110">
    <property type="entry name" value="DnaJ domain"/>
    <property type="match status" value="1"/>
</dbReference>
<dbReference type="CDD" id="cd06257">
    <property type="entry name" value="DnaJ"/>
    <property type="match status" value="1"/>
</dbReference>
<dbReference type="PANTHER" id="PTHR43948">
    <property type="entry name" value="DNAJ HOMOLOG SUBFAMILY B"/>
    <property type="match status" value="1"/>
</dbReference>
<proteinExistence type="predicted"/>
<dbReference type="InterPro" id="IPR036869">
    <property type="entry name" value="J_dom_sf"/>
</dbReference>
<feature type="region of interest" description="Disordered" evidence="1">
    <location>
        <begin position="82"/>
        <end position="105"/>
    </location>
</feature>
<dbReference type="SUPFAM" id="SSF46565">
    <property type="entry name" value="Chaperone J-domain"/>
    <property type="match status" value="1"/>
</dbReference>
<gene>
    <name evidence="3" type="ORF">BDZ94DRAFT_1260192</name>
</gene>
<dbReference type="Pfam" id="PF00226">
    <property type="entry name" value="DnaJ"/>
    <property type="match status" value="1"/>
</dbReference>
<dbReference type="AlphaFoldDB" id="A0A9P5Y656"/>
<feature type="domain" description="J" evidence="2">
    <location>
        <begin position="4"/>
        <end position="75"/>
    </location>
</feature>
<dbReference type="InterPro" id="IPR001623">
    <property type="entry name" value="DnaJ_domain"/>
</dbReference>
<dbReference type="PROSITE" id="PS00636">
    <property type="entry name" value="DNAJ_1"/>
    <property type="match status" value="1"/>
</dbReference>
<evidence type="ECO:0000259" key="2">
    <source>
        <dbReference type="PROSITE" id="PS50076"/>
    </source>
</evidence>
<dbReference type="SMART" id="SM00271">
    <property type="entry name" value="DnaJ"/>
    <property type="match status" value="1"/>
</dbReference>
<dbReference type="InterPro" id="IPR018253">
    <property type="entry name" value="DnaJ_domain_CS"/>
</dbReference>
<feature type="region of interest" description="Disordered" evidence="1">
    <location>
        <begin position="146"/>
        <end position="170"/>
    </location>
</feature>
<dbReference type="OrthoDB" id="442087at2759"/>
<dbReference type="PANTHER" id="PTHR43948:SF10">
    <property type="entry name" value="MRJ, ISOFORM E"/>
    <property type="match status" value="1"/>
</dbReference>
<dbReference type="GO" id="GO:0051082">
    <property type="term" value="F:unfolded protein binding"/>
    <property type="evidence" value="ECO:0007669"/>
    <property type="project" value="TreeGrafter"/>
</dbReference>
<feature type="compositionally biased region" description="Basic residues" evidence="1">
    <location>
        <begin position="355"/>
        <end position="364"/>
    </location>
</feature>
<feature type="compositionally biased region" description="Basic and acidic residues" evidence="1">
    <location>
        <begin position="157"/>
        <end position="166"/>
    </location>
</feature>
<evidence type="ECO:0000256" key="1">
    <source>
        <dbReference type="SAM" id="MobiDB-lite"/>
    </source>
</evidence>
<evidence type="ECO:0000313" key="4">
    <source>
        <dbReference type="Proteomes" id="UP000807353"/>
    </source>
</evidence>
<feature type="compositionally biased region" description="Basic and acidic residues" evidence="1">
    <location>
        <begin position="322"/>
        <end position="335"/>
    </location>
</feature>